<name>A0A413T4S4_9BACT</name>
<feature type="domain" description="Fe-containing alcohol dehydrogenase-like C-terminal" evidence="4">
    <location>
        <begin position="195"/>
        <end position="389"/>
    </location>
</feature>
<evidence type="ECO:0000259" key="3">
    <source>
        <dbReference type="Pfam" id="PF00465"/>
    </source>
</evidence>
<dbReference type="Gene3D" id="3.40.50.1970">
    <property type="match status" value="1"/>
</dbReference>
<feature type="domain" description="Alcohol dehydrogenase iron-type/glycerol dehydrogenase GldA" evidence="3">
    <location>
        <begin position="12"/>
        <end position="184"/>
    </location>
</feature>
<dbReference type="GO" id="GO:0004022">
    <property type="term" value="F:alcohol dehydrogenase (NAD+) activity"/>
    <property type="evidence" value="ECO:0007669"/>
    <property type="project" value="TreeGrafter"/>
</dbReference>
<dbReference type="PANTHER" id="PTHR11496:SF104">
    <property type="entry name" value="3-DEOXY-ALPHA-D-MANNO-OCTULOSONATE 8-OXIDASE"/>
    <property type="match status" value="1"/>
</dbReference>
<dbReference type="EMBL" id="QSFT01000002">
    <property type="protein sequence ID" value="RHA78676.1"/>
    <property type="molecule type" value="Genomic_DNA"/>
</dbReference>
<keyword evidence="2" id="KW-0560">Oxidoreductase</keyword>
<dbReference type="Pfam" id="PF00465">
    <property type="entry name" value="Fe-ADH"/>
    <property type="match status" value="1"/>
</dbReference>
<proteinExistence type="inferred from homology"/>
<evidence type="ECO:0000256" key="1">
    <source>
        <dbReference type="ARBA" id="ARBA00007358"/>
    </source>
</evidence>
<dbReference type="CDD" id="cd08185">
    <property type="entry name" value="Fe-ADH-like"/>
    <property type="match status" value="1"/>
</dbReference>
<reference evidence="5 6" key="1">
    <citation type="submission" date="2018-08" db="EMBL/GenBank/DDBJ databases">
        <title>A genome reference for cultivated species of the human gut microbiota.</title>
        <authorList>
            <person name="Zou Y."/>
            <person name="Xue W."/>
            <person name="Luo G."/>
        </authorList>
    </citation>
    <scope>NUCLEOTIDE SEQUENCE [LARGE SCALE GENOMIC DNA]</scope>
    <source>
        <strain evidence="5 6">AM42-38</strain>
    </source>
</reference>
<dbReference type="AlphaFoldDB" id="A0A413T4S4"/>
<dbReference type="InterPro" id="IPR001670">
    <property type="entry name" value="ADH_Fe/GldA"/>
</dbReference>
<dbReference type="GeneID" id="78406592"/>
<sequence length="390" mass="42745">MNSNPIFNMHIPTKLVFGCGEIKKLATEKLPGKKAMIVISSGTSMKKYGYLDKVINLLTENDTASIVYDKILPNPIKSHVMEAAAICRERGCDFIVGLGGGSSIDSAKAIAVMACNDGDYWDYIQGGTGKGRPVKKVLPVVAIPTTAGTGTEADPWTVITNEERQEKIGFGCPGTFPALSIIDPELMVSIPPHLTAYQGFDAFFHAAEGFIANCSTPISDLYALEAIRLLAKYLPIAVSDGKNLKARAKVAWGSTLAGLVESTSSCTSEHSMEHAMSAFYPELPHGAGLIALSEAYFETFRNDSMKRYMKMAEVMTQQKSNRPSDFIDALVRMQTACNVRDIRLSDWGLKEEDLPKMVQNARDTMGGLFLFDPRPLTDEEILNIYKKSYR</sequence>
<evidence type="ECO:0000313" key="5">
    <source>
        <dbReference type="EMBL" id="RHA78676.1"/>
    </source>
</evidence>
<accession>A0A413T4S4</accession>
<dbReference type="FunFam" id="3.40.50.1970:FF:000003">
    <property type="entry name" value="Alcohol dehydrogenase, iron-containing"/>
    <property type="match status" value="1"/>
</dbReference>
<dbReference type="InterPro" id="IPR039697">
    <property type="entry name" value="Alcohol_dehydrogenase_Fe"/>
</dbReference>
<comment type="similarity">
    <text evidence="1">Belongs to the iron-containing alcohol dehydrogenase family.</text>
</comment>
<dbReference type="InterPro" id="IPR056798">
    <property type="entry name" value="ADH_Fe_C"/>
</dbReference>
<comment type="caution">
    <text evidence="5">The sequence shown here is derived from an EMBL/GenBank/DDBJ whole genome shotgun (WGS) entry which is preliminary data.</text>
</comment>
<evidence type="ECO:0000256" key="2">
    <source>
        <dbReference type="ARBA" id="ARBA00023002"/>
    </source>
</evidence>
<dbReference type="Pfam" id="PF25137">
    <property type="entry name" value="ADH_Fe_C"/>
    <property type="match status" value="1"/>
</dbReference>
<protein>
    <submittedName>
        <fullName evidence="5">Iron-containing alcohol dehydrogenase</fullName>
    </submittedName>
</protein>
<dbReference type="SUPFAM" id="SSF56796">
    <property type="entry name" value="Dehydroquinate synthase-like"/>
    <property type="match status" value="1"/>
</dbReference>
<dbReference type="RefSeq" id="WP_008142823.1">
    <property type="nucleotide sequence ID" value="NZ_CABJGD010000002.1"/>
</dbReference>
<dbReference type="PANTHER" id="PTHR11496">
    <property type="entry name" value="ALCOHOL DEHYDROGENASE"/>
    <property type="match status" value="1"/>
</dbReference>
<evidence type="ECO:0000259" key="4">
    <source>
        <dbReference type="Pfam" id="PF25137"/>
    </source>
</evidence>
<dbReference type="Gene3D" id="1.20.1090.10">
    <property type="entry name" value="Dehydroquinate synthase-like - alpha domain"/>
    <property type="match status" value="1"/>
</dbReference>
<dbReference type="Proteomes" id="UP000283855">
    <property type="component" value="Unassembled WGS sequence"/>
</dbReference>
<organism evidence="5 6">
    <name type="scientific">Phocaeicola coprophilus</name>
    <dbReference type="NCBI Taxonomy" id="387090"/>
    <lineage>
        <taxon>Bacteria</taxon>
        <taxon>Pseudomonadati</taxon>
        <taxon>Bacteroidota</taxon>
        <taxon>Bacteroidia</taxon>
        <taxon>Bacteroidales</taxon>
        <taxon>Bacteroidaceae</taxon>
        <taxon>Phocaeicola</taxon>
    </lineage>
</organism>
<dbReference type="GO" id="GO:0046872">
    <property type="term" value="F:metal ion binding"/>
    <property type="evidence" value="ECO:0007669"/>
    <property type="project" value="InterPro"/>
</dbReference>
<gene>
    <name evidence="5" type="ORF">DW921_01660</name>
</gene>
<evidence type="ECO:0000313" key="6">
    <source>
        <dbReference type="Proteomes" id="UP000283855"/>
    </source>
</evidence>